<evidence type="ECO:0000313" key="2">
    <source>
        <dbReference type="Proteomes" id="UP000646827"/>
    </source>
</evidence>
<name>A0A8H7RSQ1_9FUNG</name>
<reference evidence="1 2" key="1">
    <citation type="submission" date="2020-12" db="EMBL/GenBank/DDBJ databases">
        <title>Metabolic potential, ecology and presence of endohyphal bacteria is reflected in genomic diversity of Mucoromycotina.</title>
        <authorList>
            <person name="Muszewska A."/>
            <person name="Okrasinska A."/>
            <person name="Steczkiewicz K."/>
            <person name="Drgas O."/>
            <person name="Orlowska M."/>
            <person name="Perlinska-Lenart U."/>
            <person name="Aleksandrzak-Piekarczyk T."/>
            <person name="Szatraj K."/>
            <person name="Zielenkiewicz U."/>
            <person name="Pilsyk S."/>
            <person name="Malc E."/>
            <person name="Mieczkowski P."/>
            <person name="Kruszewska J.S."/>
            <person name="Biernat P."/>
            <person name="Pawlowska J."/>
        </authorList>
    </citation>
    <scope>NUCLEOTIDE SEQUENCE [LARGE SCALE GENOMIC DNA]</scope>
    <source>
        <strain evidence="1 2">CBS 142.35</strain>
    </source>
</reference>
<evidence type="ECO:0000313" key="1">
    <source>
        <dbReference type="EMBL" id="KAG2216364.1"/>
    </source>
</evidence>
<gene>
    <name evidence="1" type="ORF">INT45_001616</name>
</gene>
<dbReference type="Proteomes" id="UP000646827">
    <property type="component" value="Unassembled WGS sequence"/>
</dbReference>
<organism evidence="1 2">
    <name type="scientific">Circinella minor</name>
    <dbReference type="NCBI Taxonomy" id="1195481"/>
    <lineage>
        <taxon>Eukaryota</taxon>
        <taxon>Fungi</taxon>
        <taxon>Fungi incertae sedis</taxon>
        <taxon>Mucoromycota</taxon>
        <taxon>Mucoromycotina</taxon>
        <taxon>Mucoromycetes</taxon>
        <taxon>Mucorales</taxon>
        <taxon>Lichtheimiaceae</taxon>
        <taxon>Circinella</taxon>
    </lineage>
</organism>
<sequence length="99" mass="11158">MQNNAVLAPDQQQGHDGNNIGLDLSKLQHHHVEGIMLVCATLELTLMMLADIADQIFRSIRTFPPYYNNIFSLAFAAEYYIPHHNVVGNVLTTIRMIAH</sequence>
<proteinExistence type="predicted"/>
<protein>
    <submittedName>
        <fullName evidence="1">Uncharacterized protein</fullName>
    </submittedName>
</protein>
<dbReference type="EMBL" id="JAEPRB010000416">
    <property type="protein sequence ID" value="KAG2216364.1"/>
    <property type="molecule type" value="Genomic_DNA"/>
</dbReference>
<comment type="caution">
    <text evidence="1">The sequence shown here is derived from an EMBL/GenBank/DDBJ whole genome shotgun (WGS) entry which is preliminary data.</text>
</comment>
<accession>A0A8H7RSQ1</accession>
<dbReference type="AlphaFoldDB" id="A0A8H7RSQ1"/>
<keyword evidence="2" id="KW-1185">Reference proteome</keyword>